<evidence type="ECO:0000259" key="8">
    <source>
        <dbReference type="SMART" id="SM00382"/>
    </source>
</evidence>
<dbReference type="Pfam" id="PF13476">
    <property type="entry name" value="AAA_23"/>
    <property type="match status" value="1"/>
</dbReference>
<accession>A0A380TBQ2</accession>
<evidence type="ECO:0000256" key="7">
    <source>
        <dbReference type="SAM" id="MobiDB-lite"/>
    </source>
</evidence>
<dbReference type="SUPFAM" id="SSF52540">
    <property type="entry name" value="P-loop containing nucleoside triphosphate hydrolases"/>
    <property type="match status" value="1"/>
</dbReference>
<protein>
    <recommendedName>
        <fullName evidence="8">AAA+ ATPase domain-containing protein</fullName>
    </recommendedName>
</protein>
<feature type="domain" description="AAA+ ATPase" evidence="8">
    <location>
        <begin position="101"/>
        <end position="295"/>
    </location>
</feature>
<dbReference type="PANTHER" id="PTHR42771">
    <property type="entry name" value="IRON(3+)-HYDROXAMATE IMPORT ATP-BINDING PROTEIN FHUC"/>
    <property type="match status" value="1"/>
</dbReference>
<dbReference type="GO" id="GO:0005524">
    <property type="term" value="F:ATP binding"/>
    <property type="evidence" value="ECO:0007669"/>
    <property type="project" value="InterPro"/>
</dbReference>
<keyword evidence="3" id="KW-1003">Cell membrane</keyword>
<dbReference type="GO" id="GO:0006302">
    <property type="term" value="P:double-strand break repair"/>
    <property type="evidence" value="ECO:0007669"/>
    <property type="project" value="InterPro"/>
</dbReference>
<evidence type="ECO:0000256" key="4">
    <source>
        <dbReference type="ARBA" id="ARBA00023004"/>
    </source>
</evidence>
<dbReference type="Pfam" id="PF13304">
    <property type="entry name" value="AAA_21"/>
    <property type="match status" value="1"/>
</dbReference>
<dbReference type="InterPro" id="IPR003593">
    <property type="entry name" value="AAA+_ATPase"/>
</dbReference>
<keyword evidence="2" id="KW-0813">Transport</keyword>
<evidence type="ECO:0000256" key="5">
    <source>
        <dbReference type="ARBA" id="ARBA00023065"/>
    </source>
</evidence>
<dbReference type="AlphaFoldDB" id="A0A380TBQ2"/>
<dbReference type="EMBL" id="UIDG01000135">
    <property type="protein sequence ID" value="SUS05864.1"/>
    <property type="molecule type" value="Genomic_DNA"/>
</dbReference>
<keyword evidence="4" id="KW-0408">Iron</keyword>
<keyword evidence="5" id="KW-0406">Ion transport</keyword>
<organism evidence="9">
    <name type="scientific">metagenome</name>
    <dbReference type="NCBI Taxonomy" id="256318"/>
    <lineage>
        <taxon>unclassified sequences</taxon>
        <taxon>metagenomes</taxon>
    </lineage>
</organism>
<evidence type="ECO:0000313" key="9">
    <source>
        <dbReference type="EMBL" id="SUS05864.1"/>
    </source>
</evidence>
<comment type="subcellular location">
    <subcellularLocation>
        <location evidence="1">Cell membrane</location>
        <topology evidence="1">Peripheral membrane protein</topology>
    </subcellularLocation>
</comment>
<name>A0A380TBQ2_9ZZZZ</name>
<dbReference type="InterPro" id="IPR003959">
    <property type="entry name" value="ATPase_AAA_core"/>
</dbReference>
<dbReference type="PANTHER" id="PTHR42771:SF2">
    <property type="entry name" value="IRON(3+)-HYDROXAMATE IMPORT ATP-BINDING PROTEIN FHUC"/>
    <property type="match status" value="1"/>
</dbReference>
<dbReference type="GO" id="GO:0006811">
    <property type="term" value="P:monoatomic ion transport"/>
    <property type="evidence" value="ECO:0007669"/>
    <property type="project" value="UniProtKB-KW"/>
</dbReference>
<evidence type="ECO:0000256" key="2">
    <source>
        <dbReference type="ARBA" id="ARBA00022448"/>
    </source>
</evidence>
<gene>
    <name evidence="9" type="ORF">DF3PB_220001</name>
</gene>
<evidence type="ECO:0000256" key="6">
    <source>
        <dbReference type="ARBA" id="ARBA00023136"/>
    </source>
</evidence>
<dbReference type="InterPro" id="IPR027417">
    <property type="entry name" value="P-loop_NTPase"/>
</dbReference>
<dbReference type="SMART" id="SM00382">
    <property type="entry name" value="AAA"/>
    <property type="match status" value="1"/>
</dbReference>
<sequence>MTGFPRASPRSTGNGRGTAHRPPGTAIPCATSFRPAIACASVSRAPPREARPVPTPRTPVHRTLGSPFLTEVKLRPERIEDPDQHPFDVRSIAIGLPLRFETPVTMFVGENGTGKSTLLEALGWALGFDAHGGDVERSFAEGADGHALGRALALSWRQRVSGGFFLRAETFHAWVASMEARGAIFSQYGHRSLNTRSHGEAFFTLFEGRIEDGVYLLDEPEAALSPDRQLAFLALLHRLERSRGAQFIIATHSPILLCYPTATVFRFSSDGIHRIDPRQTEHVRLTRDFLNAPERYFRHLFDESDPGD</sequence>
<dbReference type="InterPro" id="IPR038729">
    <property type="entry name" value="Rad50/SbcC_AAA"/>
</dbReference>
<evidence type="ECO:0000256" key="1">
    <source>
        <dbReference type="ARBA" id="ARBA00004202"/>
    </source>
</evidence>
<evidence type="ECO:0000256" key="3">
    <source>
        <dbReference type="ARBA" id="ARBA00022475"/>
    </source>
</evidence>
<feature type="region of interest" description="Disordered" evidence="7">
    <location>
        <begin position="1"/>
        <end position="29"/>
    </location>
</feature>
<dbReference type="GO" id="GO:0016887">
    <property type="term" value="F:ATP hydrolysis activity"/>
    <property type="evidence" value="ECO:0007669"/>
    <property type="project" value="InterPro"/>
</dbReference>
<keyword evidence="6" id="KW-0472">Membrane</keyword>
<feature type="region of interest" description="Disordered" evidence="7">
    <location>
        <begin position="42"/>
        <end position="63"/>
    </location>
</feature>
<reference evidence="9" key="1">
    <citation type="submission" date="2018-07" db="EMBL/GenBank/DDBJ databases">
        <authorList>
            <person name="Quirk P.G."/>
            <person name="Krulwich T.A."/>
        </authorList>
    </citation>
    <scope>NUCLEOTIDE SEQUENCE</scope>
</reference>
<dbReference type="Gene3D" id="3.40.50.300">
    <property type="entry name" value="P-loop containing nucleotide triphosphate hydrolases"/>
    <property type="match status" value="2"/>
</dbReference>
<proteinExistence type="predicted"/>
<dbReference type="GO" id="GO:0005886">
    <property type="term" value="C:plasma membrane"/>
    <property type="evidence" value="ECO:0007669"/>
    <property type="project" value="UniProtKB-SubCell"/>
</dbReference>
<dbReference type="InterPro" id="IPR051535">
    <property type="entry name" value="Siderophore_ABC-ATPase"/>
</dbReference>